<protein>
    <submittedName>
        <fullName evidence="2">Uncharacterized protein</fullName>
    </submittedName>
</protein>
<evidence type="ECO:0000313" key="2">
    <source>
        <dbReference type="EMBL" id="KAF7232268.1"/>
    </source>
</evidence>
<keyword evidence="3" id="KW-1185">Reference proteome</keyword>
<sequence>MAILSVGGYKPLLEHNANCAAFEVKANFDSLLDALQQRQHVLLGQLEEVRREKIALIDRYTDDSRIHDLLEKAESAVLSTSSAPFVFFRNERSLLPRAIANYGRIVSRYCGHFADPGQPSTCLPLPLEEEDDHEDSHEKLDVFTRAIGYCLCEKKGLRPWLVKSVQNSDYSSKFHLSKGTACVLHPVLPCLVGTKKNALSKKQVELGDMPGLSTSLPWITDSKQQQSQERKLQRLPPGQTNGTTKDWLVSISHPSVVNLSADDAESVRSNDASSLFPAHLTQSGRIDLNKWLHCVETNLGFSHSTDVELSTEDELAENLPSGHNNMPEGSVTVASAPDCCPYLQCRRGPEGPMCCGGRSLCNRESTGLNNQSAATGNFITTPTEGVPLQPSHVDMGTVSTSMTVTTVHAAVAQLNQIAATHWSLWLSDQDTVHVCHTPSESRLKKPSVGRAVDGQNWLRSTKPVPTQPATANQDSDNMVDPDRCITPLKRRCISACLGLDDGGLKLQSSAHFLHDAVECRRRVCSCRYRPFTFCESRDQFQSDFDSMTYSPGSLIHPIMKETEGYESWLLKKMSDLSTASGPLCMGEWLTESSTTQTFGGNISKE</sequence>
<name>A0A8S9YBA5_9TREM</name>
<dbReference type="AlphaFoldDB" id="A0A8S9YBA5"/>
<gene>
    <name evidence="2" type="ORF">EG68_10447</name>
</gene>
<feature type="compositionally biased region" description="Polar residues" evidence="1">
    <location>
        <begin position="216"/>
        <end position="227"/>
    </location>
</feature>
<reference evidence="2" key="1">
    <citation type="submission" date="2019-07" db="EMBL/GenBank/DDBJ databases">
        <title>Annotation for the trematode Paragonimus miyazaki's.</title>
        <authorList>
            <person name="Choi Y.-J."/>
        </authorList>
    </citation>
    <scope>NUCLEOTIDE SEQUENCE</scope>
    <source>
        <strain evidence="2">Japan</strain>
    </source>
</reference>
<dbReference type="EMBL" id="JTDE01021943">
    <property type="protein sequence ID" value="KAF7232268.1"/>
    <property type="molecule type" value="Genomic_DNA"/>
</dbReference>
<proteinExistence type="predicted"/>
<dbReference type="Proteomes" id="UP000822476">
    <property type="component" value="Unassembled WGS sequence"/>
</dbReference>
<organism evidence="2 3">
    <name type="scientific">Paragonimus skrjabini miyazakii</name>
    <dbReference type="NCBI Taxonomy" id="59628"/>
    <lineage>
        <taxon>Eukaryota</taxon>
        <taxon>Metazoa</taxon>
        <taxon>Spiralia</taxon>
        <taxon>Lophotrochozoa</taxon>
        <taxon>Platyhelminthes</taxon>
        <taxon>Trematoda</taxon>
        <taxon>Digenea</taxon>
        <taxon>Plagiorchiida</taxon>
        <taxon>Troglotremata</taxon>
        <taxon>Troglotrematidae</taxon>
        <taxon>Paragonimus</taxon>
    </lineage>
</organism>
<feature type="region of interest" description="Disordered" evidence="1">
    <location>
        <begin position="216"/>
        <end position="247"/>
    </location>
</feature>
<accession>A0A8S9YBA5</accession>
<feature type="region of interest" description="Disordered" evidence="1">
    <location>
        <begin position="458"/>
        <end position="478"/>
    </location>
</feature>
<evidence type="ECO:0000313" key="3">
    <source>
        <dbReference type="Proteomes" id="UP000822476"/>
    </source>
</evidence>
<evidence type="ECO:0000256" key="1">
    <source>
        <dbReference type="SAM" id="MobiDB-lite"/>
    </source>
</evidence>
<feature type="compositionally biased region" description="Polar residues" evidence="1">
    <location>
        <begin position="458"/>
        <end position="476"/>
    </location>
</feature>
<comment type="caution">
    <text evidence="2">The sequence shown here is derived from an EMBL/GenBank/DDBJ whole genome shotgun (WGS) entry which is preliminary data.</text>
</comment>
<dbReference type="OrthoDB" id="6334544at2759"/>